<dbReference type="AlphaFoldDB" id="A0AAE3DWG7"/>
<reference evidence="10 11" key="1">
    <citation type="submission" date="2021-10" db="EMBL/GenBank/DDBJ databases">
        <title>Anaerobic single-cell dispensing facilitates the cultivation of human gut bacteria.</title>
        <authorList>
            <person name="Afrizal A."/>
        </authorList>
    </citation>
    <scope>NUCLEOTIDE SEQUENCE [LARGE SCALE GENOMIC DNA]</scope>
    <source>
        <strain evidence="10 11">CLA-AA-H232</strain>
    </source>
</reference>
<comment type="similarity">
    <text evidence="2">Belongs to the binding-protein-dependent transport system permease family. CysTW subfamily.</text>
</comment>
<dbReference type="CDD" id="cd06261">
    <property type="entry name" value="TM_PBP2"/>
    <property type="match status" value="1"/>
</dbReference>
<dbReference type="GO" id="GO:0055085">
    <property type="term" value="P:transmembrane transport"/>
    <property type="evidence" value="ECO:0007669"/>
    <property type="project" value="InterPro"/>
</dbReference>
<evidence type="ECO:0000259" key="9">
    <source>
        <dbReference type="PROSITE" id="PS50928"/>
    </source>
</evidence>
<protein>
    <submittedName>
        <fullName evidence="10">ABC transporter permease</fullName>
    </submittedName>
</protein>
<dbReference type="RefSeq" id="WP_373367864.1">
    <property type="nucleotide sequence ID" value="NZ_JAJEQM010000001.1"/>
</dbReference>
<keyword evidence="3 8" id="KW-0813">Transport</keyword>
<keyword evidence="7 8" id="KW-0472">Membrane</keyword>
<dbReference type="GO" id="GO:0005886">
    <property type="term" value="C:plasma membrane"/>
    <property type="evidence" value="ECO:0007669"/>
    <property type="project" value="UniProtKB-SubCell"/>
</dbReference>
<keyword evidence="11" id="KW-1185">Reference proteome</keyword>
<dbReference type="SUPFAM" id="SSF161098">
    <property type="entry name" value="MetI-like"/>
    <property type="match status" value="1"/>
</dbReference>
<keyword evidence="4" id="KW-1003">Cell membrane</keyword>
<evidence type="ECO:0000256" key="6">
    <source>
        <dbReference type="ARBA" id="ARBA00022989"/>
    </source>
</evidence>
<organism evidence="10 11">
    <name type="scientific">Hominilimicola fabiformis</name>
    <dbReference type="NCBI Taxonomy" id="2885356"/>
    <lineage>
        <taxon>Bacteria</taxon>
        <taxon>Bacillati</taxon>
        <taxon>Bacillota</taxon>
        <taxon>Clostridia</taxon>
        <taxon>Eubacteriales</taxon>
        <taxon>Oscillospiraceae</taxon>
        <taxon>Hominilimicola</taxon>
    </lineage>
</organism>
<comment type="subcellular location">
    <subcellularLocation>
        <location evidence="1 8">Cell membrane</location>
        <topology evidence="1 8">Multi-pass membrane protein</topology>
    </subcellularLocation>
</comment>
<sequence length="256" mass="28460">MALVLLFLYIPIFVLIVFSFNVTKSRSVFSGFTFDWYIKLFHNGLIMKSLLNTVIVATVASIAATILGTAAAIGINNMKKLPRTIVMQGTNIPIINPEIVTGVSLMLLFVFFAARMNFEFGFVTLIIAHITFDVPYVILNIMPKFRQMNPHLYEAAQDLGCSPVSAFFKVVLPEILPGVISGFLMSFTFSLDDFVISYFTSGATSQTLPITIYSMTRRKVSPEINALSTIIFVIVVIVLVVKNVIERRNAVKRGVK</sequence>
<feature type="transmembrane region" description="Helical" evidence="8">
    <location>
        <begin position="120"/>
        <end position="139"/>
    </location>
</feature>
<evidence type="ECO:0000313" key="10">
    <source>
        <dbReference type="EMBL" id="MCC2209262.1"/>
    </source>
</evidence>
<keyword evidence="5 8" id="KW-0812">Transmembrane</keyword>
<evidence type="ECO:0000256" key="8">
    <source>
        <dbReference type="RuleBase" id="RU363032"/>
    </source>
</evidence>
<evidence type="ECO:0000256" key="3">
    <source>
        <dbReference type="ARBA" id="ARBA00022448"/>
    </source>
</evidence>
<evidence type="ECO:0000256" key="4">
    <source>
        <dbReference type="ARBA" id="ARBA00022475"/>
    </source>
</evidence>
<dbReference type="InterPro" id="IPR035906">
    <property type="entry name" value="MetI-like_sf"/>
</dbReference>
<dbReference type="Pfam" id="PF00528">
    <property type="entry name" value="BPD_transp_1"/>
    <property type="match status" value="1"/>
</dbReference>
<evidence type="ECO:0000256" key="5">
    <source>
        <dbReference type="ARBA" id="ARBA00022692"/>
    </source>
</evidence>
<keyword evidence="6 8" id="KW-1133">Transmembrane helix</keyword>
<dbReference type="InterPro" id="IPR051789">
    <property type="entry name" value="Bact_Polyamine_Transport"/>
</dbReference>
<name>A0AAE3DWG7_9FIRM</name>
<comment type="caution">
    <text evidence="10">The sequence shown here is derived from an EMBL/GenBank/DDBJ whole genome shotgun (WGS) entry which is preliminary data.</text>
</comment>
<dbReference type="Gene3D" id="1.10.3720.10">
    <property type="entry name" value="MetI-like"/>
    <property type="match status" value="1"/>
</dbReference>
<feature type="transmembrane region" description="Helical" evidence="8">
    <location>
        <begin position="94"/>
        <end position="114"/>
    </location>
</feature>
<gene>
    <name evidence="10" type="ORF">LKE05_00390</name>
</gene>
<feature type="transmembrane region" description="Helical" evidence="8">
    <location>
        <begin position="224"/>
        <end position="245"/>
    </location>
</feature>
<evidence type="ECO:0000313" key="11">
    <source>
        <dbReference type="Proteomes" id="UP001198242"/>
    </source>
</evidence>
<proteinExistence type="inferred from homology"/>
<feature type="domain" description="ABC transmembrane type-1" evidence="9">
    <location>
        <begin position="50"/>
        <end position="245"/>
    </location>
</feature>
<feature type="transmembrane region" description="Helical" evidence="8">
    <location>
        <begin position="49"/>
        <end position="73"/>
    </location>
</feature>
<dbReference type="InterPro" id="IPR000515">
    <property type="entry name" value="MetI-like"/>
</dbReference>
<dbReference type="PANTHER" id="PTHR43848:SF2">
    <property type="entry name" value="PUTRESCINE TRANSPORT SYSTEM PERMEASE PROTEIN POTI"/>
    <property type="match status" value="1"/>
</dbReference>
<evidence type="ECO:0000256" key="7">
    <source>
        <dbReference type="ARBA" id="ARBA00023136"/>
    </source>
</evidence>
<accession>A0AAE3DWG7</accession>
<dbReference type="PANTHER" id="PTHR43848">
    <property type="entry name" value="PUTRESCINE TRANSPORT SYSTEM PERMEASE PROTEIN POTI"/>
    <property type="match status" value="1"/>
</dbReference>
<evidence type="ECO:0000256" key="2">
    <source>
        <dbReference type="ARBA" id="ARBA00007069"/>
    </source>
</evidence>
<dbReference type="Proteomes" id="UP001198242">
    <property type="component" value="Unassembled WGS sequence"/>
</dbReference>
<dbReference type="PROSITE" id="PS50928">
    <property type="entry name" value="ABC_TM1"/>
    <property type="match status" value="1"/>
</dbReference>
<dbReference type="EMBL" id="JAJEQM010000001">
    <property type="protein sequence ID" value="MCC2209262.1"/>
    <property type="molecule type" value="Genomic_DNA"/>
</dbReference>
<evidence type="ECO:0000256" key="1">
    <source>
        <dbReference type="ARBA" id="ARBA00004651"/>
    </source>
</evidence>